<feature type="compositionally biased region" description="Basic and acidic residues" evidence="1">
    <location>
        <begin position="121"/>
        <end position="163"/>
    </location>
</feature>
<organism evidence="3 4">
    <name type="scientific">Nocardioides aromaticivorans</name>
    <dbReference type="NCBI Taxonomy" id="200618"/>
    <lineage>
        <taxon>Bacteria</taxon>
        <taxon>Bacillati</taxon>
        <taxon>Actinomycetota</taxon>
        <taxon>Actinomycetes</taxon>
        <taxon>Propionibacteriales</taxon>
        <taxon>Nocardioidaceae</taxon>
        <taxon>Nocardioides</taxon>
    </lineage>
</organism>
<evidence type="ECO:0000256" key="1">
    <source>
        <dbReference type="SAM" id="MobiDB-lite"/>
    </source>
</evidence>
<feature type="compositionally biased region" description="Basic and acidic residues" evidence="1">
    <location>
        <begin position="191"/>
        <end position="212"/>
    </location>
</feature>
<feature type="compositionally biased region" description="Low complexity" evidence="1">
    <location>
        <begin position="103"/>
        <end position="120"/>
    </location>
</feature>
<dbReference type="Proteomes" id="UP000562045">
    <property type="component" value="Unassembled WGS sequence"/>
</dbReference>
<gene>
    <name evidence="3" type="ORF">BJ993_003494</name>
</gene>
<proteinExistence type="predicted"/>
<evidence type="ECO:0000256" key="2">
    <source>
        <dbReference type="SAM" id="Phobius"/>
    </source>
</evidence>
<dbReference type="AlphaFoldDB" id="A0A7Y9ZJ51"/>
<accession>A0A7Y9ZJ51</accession>
<dbReference type="RefSeq" id="WP_179650258.1">
    <property type="nucleotide sequence ID" value="NZ_JACBZM010000001.1"/>
</dbReference>
<name>A0A7Y9ZJ51_9ACTN</name>
<reference evidence="3 4" key="1">
    <citation type="submission" date="2020-07" db="EMBL/GenBank/DDBJ databases">
        <title>Sequencing the genomes of 1000 actinobacteria strains.</title>
        <authorList>
            <person name="Klenk H.-P."/>
        </authorList>
    </citation>
    <scope>NUCLEOTIDE SEQUENCE [LARGE SCALE GENOMIC DNA]</scope>
    <source>
        <strain evidence="3 4">DSM 15131</strain>
    </source>
</reference>
<keyword evidence="2" id="KW-1133">Transmembrane helix</keyword>
<feature type="transmembrane region" description="Helical" evidence="2">
    <location>
        <begin position="48"/>
        <end position="66"/>
    </location>
</feature>
<dbReference type="EMBL" id="JACBZM010000001">
    <property type="protein sequence ID" value="NYI46414.1"/>
    <property type="molecule type" value="Genomic_DNA"/>
</dbReference>
<evidence type="ECO:0000313" key="4">
    <source>
        <dbReference type="Proteomes" id="UP000562045"/>
    </source>
</evidence>
<feature type="compositionally biased region" description="Basic residues" evidence="1">
    <location>
        <begin position="216"/>
        <end position="225"/>
    </location>
</feature>
<feature type="region of interest" description="Disordered" evidence="1">
    <location>
        <begin position="66"/>
        <end position="225"/>
    </location>
</feature>
<keyword evidence="2" id="KW-0812">Transmembrane</keyword>
<keyword evidence="2" id="KW-0472">Membrane</keyword>
<protein>
    <submittedName>
        <fullName evidence="3">Uncharacterized protein</fullName>
    </submittedName>
</protein>
<comment type="caution">
    <text evidence="3">The sequence shown here is derived from an EMBL/GenBank/DDBJ whole genome shotgun (WGS) entry which is preliminary data.</text>
</comment>
<evidence type="ECO:0000313" key="3">
    <source>
        <dbReference type="EMBL" id="NYI46414.1"/>
    </source>
</evidence>
<sequence>MSNHRTERLRVAVPTLEPDPVFLGVLAELGASSQPVAPQTARSAGLRMIVATASVAVIAAATWAAGTPTGSDIPLSPADSPTQEEPSGPPSHGNVGTPQPDVSTSPGSPLSPGLPGTHSSASDRADGSERAIDRARIPAERPGERKVKDKGRKVGHDKGRKPDLPGLPEAPDDGPAAKLGDPAALGTGSAPKDDKDKGGADDRRGTDGDRPGPGRGHGRGHGPTK</sequence>